<keyword evidence="5" id="KW-0539">Nucleus</keyword>
<evidence type="ECO:0000256" key="3">
    <source>
        <dbReference type="ARBA" id="ARBA00022771"/>
    </source>
</evidence>
<feature type="domain" description="HAT C-terminal dimerisation" evidence="7">
    <location>
        <begin position="345"/>
        <end position="414"/>
    </location>
</feature>
<dbReference type="SUPFAM" id="SSF53098">
    <property type="entry name" value="Ribonuclease H-like"/>
    <property type="match status" value="1"/>
</dbReference>
<keyword evidence="3" id="KW-0863">Zinc-finger</keyword>
<dbReference type="InParanoid" id="A0A1X7TMI0"/>
<dbReference type="InterPro" id="IPR012337">
    <property type="entry name" value="RNaseH-like_sf"/>
</dbReference>
<dbReference type="PANTHER" id="PTHR46481">
    <property type="entry name" value="ZINC FINGER BED DOMAIN-CONTAINING PROTEIN 4"/>
    <property type="match status" value="1"/>
</dbReference>
<feature type="region of interest" description="Disordered" evidence="6">
    <location>
        <begin position="301"/>
        <end position="330"/>
    </location>
</feature>
<dbReference type="eggNOG" id="KOG1121">
    <property type="taxonomic scope" value="Eukaryota"/>
</dbReference>
<protein>
    <recommendedName>
        <fullName evidence="7">HAT C-terminal dimerisation domain-containing protein</fullName>
    </recommendedName>
</protein>
<evidence type="ECO:0000313" key="8">
    <source>
        <dbReference type="EnsemblMetazoa" id="Aqu2.1.15997_001"/>
    </source>
</evidence>
<keyword evidence="4" id="KW-0862">Zinc</keyword>
<comment type="subcellular location">
    <subcellularLocation>
        <location evidence="1">Nucleus</location>
    </subcellularLocation>
</comment>
<sequence>MLGYRRFYGSHTGEAIHTSYQEIVCDFEIADKVKIVVTDGASNMVKAFSLLGYANSNTVEEAFEEEEGDEKDLEPLSIVDIENSTDILSHTEDCFFPERVSCFLHTLQLVVKDGLKEAGQLKTVVSKASSLVAHVHKSHLASELLEDCNRLQNANATRWNSQLKMLRSVLAVPSDIVDKIDIANKPTAHEIKLMHDLCTILKPFEEATNASQGQNITSSQVIIIIRTLREELGALSRVYKSRLLSTLKHSIDTRLSKYEHLECFQLATVLDPHFKLDWCTDREVEDMKSLLVTKAKDLFPQNDSASELPGREREGPPLPKKSRPLFMKDRSQQSLNTEAGSYMSEVKDYLSSSCVLDETETLKYWNENKVKYPSLTKLPSIYLALPASSGPVERIFSIGGKIFRPDRCLLKKQNF</sequence>
<dbReference type="GO" id="GO:0046983">
    <property type="term" value="F:protein dimerization activity"/>
    <property type="evidence" value="ECO:0007669"/>
    <property type="project" value="InterPro"/>
</dbReference>
<evidence type="ECO:0000256" key="5">
    <source>
        <dbReference type="ARBA" id="ARBA00023242"/>
    </source>
</evidence>
<organism evidence="8">
    <name type="scientific">Amphimedon queenslandica</name>
    <name type="common">Sponge</name>
    <dbReference type="NCBI Taxonomy" id="400682"/>
    <lineage>
        <taxon>Eukaryota</taxon>
        <taxon>Metazoa</taxon>
        <taxon>Porifera</taxon>
        <taxon>Demospongiae</taxon>
        <taxon>Heteroscleromorpha</taxon>
        <taxon>Haplosclerida</taxon>
        <taxon>Niphatidae</taxon>
        <taxon>Amphimedon</taxon>
    </lineage>
</organism>
<dbReference type="EnsemblMetazoa" id="Aqu2.1.15997_001">
    <property type="protein sequence ID" value="Aqu2.1.15997_001"/>
    <property type="gene ID" value="Aqu2.1.15997"/>
</dbReference>
<reference evidence="8" key="1">
    <citation type="submission" date="2017-05" db="UniProtKB">
        <authorList>
            <consortium name="EnsemblMetazoa"/>
        </authorList>
    </citation>
    <scope>IDENTIFICATION</scope>
</reference>
<dbReference type="OrthoDB" id="10057873at2759"/>
<evidence type="ECO:0000256" key="6">
    <source>
        <dbReference type="SAM" id="MobiDB-lite"/>
    </source>
</evidence>
<dbReference type="OMA" id="FITHIKG"/>
<proteinExistence type="predicted"/>
<evidence type="ECO:0000256" key="4">
    <source>
        <dbReference type="ARBA" id="ARBA00022833"/>
    </source>
</evidence>
<dbReference type="GO" id="GO:0008270">
    <property type="term" value="F:zinc ion binding"/>
    <property type="evidence" value="ECO:0007669"/>
    <property type="project" value="UniProtKB-KW"/>
</dbReference>
<accession>A0A1X7TMI0</accession>
<dbReference type="InterPro" id="IPR052035">
    <property type="entry name" value="ZnF_BED_domain_contain"/>
</dbReference>
<dbReference type="InterPro" id="IPR008906">
    <property type="entry name" value="HATC_C_dom"/>
</dbReference>
<keyword evidence="2" id="KW-0479">Metal-binding</keyword>
<dbReference type="Pfam" id="PF05699">
    <property type="entry name" value="Dimer_Tnp_hAT"/>
    <property type="match status" value="1"/>
</dbReference>
<name>A0A1X7TMI0_AMPQE</name>
<dbReference type="GO" id="GO:0005634">
    <property type="term" value="C:nucleus"/>
    <property type="evidence" value="ECO:0007669"/>
    <property type="project" value="UniProtKB-SubCell"/>
</dbReference>
<dbReference type="AlphaFoldDB" id="A0A1X7TMI0"/>
<dbReference type="PANTHER" id="PTHR46481:SF10">
    <property type="entry name" value="ZINC FINGER BED DOMAIN-CONTAINING PROTEIN 39"/>
    <property type="match status" value="1"/>
</dbReference>
<evidence type="ECO:0000259" key="7">
    <source>
        <dbReference type="Pfam" id="PF05699"/>
    </source>
</evidence>
<evidence type="ECO:0000256" key="1">
    <source>
        <dbReference type="ARBA" id="ARBA00004123"/>
    </source>
</evidence>
<evidence type="ECO:0000256" key="2">
    <source>
        <dbReference type="ARBA" id="ARBA00022723"/>
    </source>
</evidence>